<dbReference type="Pfam" id="PF14927">
    <property type="entry name" value="Neurensin"/>
    <property type="match status" value="1"/>
</dbReference>
<organism evidence="3 4">
    <name type="scientific">Pinctada imbricata</name>
    <name type="common">Atlantic pearl-oyster</name>
    <name type="synonym">Pinctada martensii</name>
    <dbReference type="NCBI Taxonomy" id="66713"/>
    <lineage>
        <taxon>Eukaryota</taxon>
        <taxon>Metazoa</taxon>
        <taxon>Spiralia</taxon>
        <taxon>Lophotrochozoa</taxon>
        <taxon>Mollusca</taxon>
        <taxon>Bivalvia</taxon>
        <taxon>Autobranchia</taxon>
        <taxon>Pteriomorphia</taxon>
        <taxon>Pterioida</taxon>
        <taxon>Pterioidea</taxon>
        <taxon>Pteriidae</taxon>
        <taxon>Pinctada</taxon>
    </lineage>
</organism>
<evidence type="ECO:0000313" key="3">
    <source>
        <dbReference type="EMBL" id="KAK3091214.1"/>
    </source>
</evidence>
<name>A0AA88XT29_PINIB</name>
<feature type="transmembrane region" description="Helical" evidence="2">
    <location>
        <begin position="151"/>
        <end position="173"/>
    </location>
</feature>
<dbReference type="EMBL" id="VSWD01000010">
    <property type="protein sequence ID" value="KAK3091214.1"/>
    <property type="molecule type" value="Genomic_DNA"/>
</dbReference>
<feature type="compositionally biased region" description="Acidic residues" evidence="1">
    <location>
        <begin position="9"/>
        <end position="18"/>
    </location>
</feature>
<dbReference type="AlphaFoldDB" id="A0AA88XT29"/>
<accession>A0AA88XT29</accession>
<feature type="region of interest" description="Disordered" evidence="1">
    <location>
        <begin position="201"/>
        <end position="239"/>
    </location>
</feature>
<dbReference type="InterPro" id="IPR024883">
    <property type="entry name" value="Neurensin"/>
</dbReference>
<dbReference type="GO" id="GO:0007399">
    <property type="term" value="P:nervous system development"/>
    <property type="evidence" value="ECO:0007669"/>
    <property type="project" value="TreeGrafter"/>
</dbReference>
<dbReference type="GO" id="GO:0030133">
    <property type="term" value="C:transport vesicle"/>
    <property type="evidence" value="ECO:0007669"/>
    <property type="project" value="InterPro"/>
</dbReference>
<feature type="compositionally biased region" description="Polar residues" evidence="1">
    <location>
        <begin position="209"/>
        <end position="221"/>
    </location>
</feature>
<dbReference type="Proteomes" id="UP001186944">
    <property type="component" value="Unassembled WGS sequence"/>
</dbReference>
<protein>
    <recommendedName>
        <fullName evidence="5">Neurensin-1</fullName>
    </recommendedName>
</protein>
<keyword evidence="2" id="KW-0812">Transmembrane</keyword>
<proteinExistence type="predicted"/>
<keyword evidence="4" id="KW-1185">Reference proteome</keyword>
<keyword evidence="2" id="KW-0472">Membrane</keyword>
<evidence type="ECO:0008006" key="5">
    <source>
        <dbReference type="Google" id="ProtNLM"/>
    </source>
</evidence>
<reference evidence="3" key="1">
    <citation type="submission" date="2019-08" db="EMBL/GenBank/DDBJ databases">
        <title>The improved chromosome-level genome for the pearl oyster Pinctada fucata martensii using PacBio sequencing and Hi-C.</title>
        <authorList>
            <person name="Zheng Z."/>
        </authorList>
    </citation>
    <scope>NUCLEOTIDE SEQUENCE</scope>
    <source>
        <strain evidence="3">ZZ-2019</strain>
        <tissue evidence="3">Adductor muscle</tissue>
    </source>
</reference>
<feature type="region of interest" description="Disordered" evidence="1">
    <location>
        <begin position="1"/>
        <end position="26"/>
    </location>
</feature>
<dbReference type="GO" id="GO:0043005">
    <property type="term" value="C:neuron projection"/>
    <property type="evidence" value="ECO:0007669"/>
    <property type="project" value="TreeGrafter"/>
</dbReference>
<dbReference type="GO" id="GO:0043025">
    <property type="term" value="C:neuronal cell body"/>
    <property type="evidence" value="ECO:0007669"/>
    <property type="project" value="TreeGrafter"/>
</dbReference>
<evidence type="ECO:0000256" key="1">
    <source>
        <dbReference type="SAM" id="MobiDB-lite"/>
    </source>
</evidence>
<dbReference type="PANTHER" id="PTHR14796">
    <property type="entry name" value="NEURENSIN 1-RELATED"/>
    <property type="match status" value="1"/>
</dbReference>
<evidence type="ECO:0000313" key="4">
    <source>
        <dbReference type="Proteomes" id="UP001186944"/>
    </source>
</evidence>
<comment type="caution">
    <text evidence="3">The sequence shown here is derived from an EMBL/GenBank/DDBJ whole genome shotgun (WGS) entry which is preliminary data.</text>
</comment>
<feature type="transmembrane region" description="Helical" evidence="2">
    <location>
        <begin position="94"/>
        <end position="120"/>
    </location>
</feature>
<keyword evidence="2" id="KW-1133">Transmembrane helix</keyword>
<sequence length="239" mass="27050">MSQKQTTPEQDDEETTEYAEEKHETVEKIDKKGKALIDSTTPRRKVCPDYFGVKSYLHNFYDESTFKDPSIYEDEDDFRYLLNPNARRRRCPPIWLKICVWLSVNLLFFGAAGILVGYLVPSKVVIHQVEGGDDLAYIDKGALRFNTVLDLFKLVGLILFCVGGILLASALMFPSFMSHCCTEEPTDEAIRVKVRDEKPPLSPIEMTIPATSKVKSVQPGTTKHVKLPPHPEVDTEVQD</sequence>
<dbReference type="PANTHER" id="PTHR14796:SF3">
    <property type="entry name" value="NEURENSIN 1-LIKE-RELATED"/>
    <property type="match status" value="1"/>
</dbReference>
<evidence type="ECO:0000256" key="2">
    <source>
        <dbReference type="SAM" id="Phobius"/>
    </source>
</evidence>
<gene>
    <name evidence="3" type="ORF">FSP39_017998</name>
</gene>